<keyword evidence="3" id="KW-1185">Reference proteome</keyword>
<evidence type="ECO:0000313" key="2">
    <source>
        <dbReference type="EMBL" id="KIJ90289.1"/>
    </source>
</evidence>
<protein>
    <submittedName>
        <fullName evidence="2">Uncharacterized protein</fullName>
    </submittedName>
</protein>
<feature type="compositionally biased region" description="Low complexity" evidence="1">
    <location>
        <begin position="364"/>
        <end position="389"/>
    </location>
</feature>
<proteinExistence type="predicted"/>
<reference evidence="2 3" key="1">
    <citation type="submission" date="2014-04" db="EMBL/GenBank/DDBJ databases">
        <authorList>
            <consortium name="DOE Joint Genome Institute"/>
            <person name="Kuo A."/>
            <person name="Kohler A."/>
            <person name="Nagy L.G."/>
            <person name="Floudas D."/>
            <person name="Copeland A."/>
            <person name="Barry K.W."/>
            <person name="Cichocki N."/>
            <person name="Veneault-Fourrey C."/>
            <person name="LaButti K."/>
            <person name="Lindquist E.A."/>
            <person name="Lipzen A."/>
            <person name="Lundell T."/>
            <person name="Morin E."/>
            <person name="Murat C."/>
            <person name="Sun H."/>
            <person name="Tunlid A."/>
            <person name="Henrissat B."/>
            <person name="Grigoriev I.V."/>
            <person name="Hibbett D.S."/>
            <person name="Martin F."/>
            <person name="Nordberg H.P."/>
            <person name="Cantor M.N."/>
            <person name="Hua S.X."/>
        </authorList>
    </citation>
    <scope>NUCLEOTIDE SEQUENCE [LARGE SCALE GENOMIC DNA]</scope>
    <source>
        <strain evidence="2 3">LaAM-08-1</strain>
    </source>
</reference>
<evidence type="ECO:0000313" key="3">
    <source>
        <dbReference type="Proteomes" id="UP000054477"/>
    </source>
</evidence>
<name>A0A0C9WGZ2_9AGAR</name>
<gene>
    <name evidence="2" type="ORF">K443DRAFT_15357</name>
</gene>
<accession>A0A0C9WGZ2</accession>
<dbReference type="Proteomes" id="UP000054477">
    <property type="component" value="Unassembled WGS sequence"/>
</dbReference>
<reference evidence="3" key="2">
    <citation type="submission" date="2015-01" db="EMBL/GenBank/DDBJ databases">
        <title>Evolutionary Origins and Diversification of the Mycorrhizal Mutualists.</title>
        <authorList>
            <consortium name="DOE Joint Genome Institute"/>
            <consortium name="Mycorrhizal Genomics Consortium"/>
            <person name="Kohler A."/>
            <person name="Kuo A."/>
            <person name="Nagy L.G."/>
            <person name="Floudas D."/>
            <person name="Copeland A."/>
            <person name="Barry K.W."/>
            <person name="Cichocki N."/>
            <person name="Veneault-Fourrey C."/>
            <person name="LaButti K."/>
            <person name="Lindquist E.A."/>
            <person name="Lipzen A."/>
            <person name="Lundell T."/>
            <person name="Morin E."/>
            <person name="Murat C."/>
            <person name="Riley R."/>
            <person name="Ohm R."/>
            <person name="Sun H."/>
            <person name="Tunlid A."/>
            <person name="Henrissat B."/>
            <person name="Grigoriev I.V."/>
            <person name="Hibbett D.S."/>
            <person name="Martin F."/>
        </authorList>
    </citation>
    <scope>NUCLEOTIDE SEQUENCE [LARGE SCALE GENOMIC DNA]</scope>
    <source>
        <strain evidence="3">LaAM-08-1</strain>
    </source>
</reference>
<evidence type="ECO:0000256" key="1">
    <source>
        <dbReference type="SAM" id="MobiDB-lite"/>
    </source>
</evidence>
<organism evidence="2 3">
    <name type="scientific">Laccaria amethystina LaAM-08-1</name>
    <dbReference type="NCBI Taxonomy" id="1095629"/>
    <lineage>
        <taxon>Eukaryota</taxon>
        <taxon>Fungi</taxon>
        <taxon>Dikarya</taxon>
        <taxon>Basidiomycota</taxon>
        <taxon>Agaricomycotina</taxon>
        <taxon>Agaricomycetes</taxon>
        <taxon>Agaricomycetidae</taxon>
        <taxon>Agaricales</taxon>
        <taxon>Agaricineae</taxon>
        <taxon>Hydnangiaceae</taxon>
        <taxon>Laccaria</taxon>
    </lineage>
</organism>
<dbReference type="EMBL" id="KN839224">
    <property type="protein sequence ID" value="KIJ90289.1"/>
    <property type="molecule type" value="Genomic_DNA"/>
</dbReference>
<dbReference type="HOGENOM" id="CLU_616862_0_0_1"/>
<dbReference type="OrthoDB" id="3060037at2759"/>
<dbReference type="AlphaFoldDB" id="A0A0C9WGZ2"/>
<feature type="region of interest" description="Disordered" evidence="1">
    <location>
        <begin position="352"/>
        <end position="398"/>
    </location>
</feature>
<sequence>MSSEFQPRYLPCDSNIATSHRRLYSTILAEFPWYSESLVLKPESILAYSNELPEFEACGQRVKDGLEAFSRLQDWPKMATTFKNLIPNPADGISQFHDFSNPLFSLMHMAAKNTVKTKYLAIEENFLLAAIHIAAIKNIPFAAGTIPDLPADLPSMPPGGFQDINSYNSFELEYNAFLKKCQTEGCPLSAHVRSRSPFQLACLISPLYLLATIRLSTKSFHRRTVIDLAAKLGPHKSPRVLAVESLIWDALFRLAEGHTSAYVVLRDLAQSLPWSDIDSAARCDADKQCFFPALPMSYAPAIYFAEPKLLLPPPSSPSVLCPITASNAFGKTLGRIPNTVFAGTPLDNHLPMNPLQLTSPSATSTPVDAVSSSKSSLDSSSEPASSSGNPPSPSVPCPTVSDSFANALVRTLNTVFAGAPLGNNLPVWFKKPLGFELRTTQQPG</sequence>